<dbReference type="Pfam" id="PF00096">
    <property type="entry name" value="zf-C2H2"/>
    <property type="match status" value="9"/>
</dbReference>
<protein>
    <submittedName>
        <fullName evidence="15">Uncharacterized protein</fullName>
    </submittedName>
</protein>
<keyword evidence="5 11" id="KW-0863">Zinc-finger</keyword>
<keyword evidence="10" id="KW-0539">Nucleus</keyword>
<dbReference type="FunFam" id="3.30.160.60:FF:000765">
    <property type="entry name" value="Zinc finger 45-like"/>
    <property type="match status" value="1"/>
</dbReference>
<keyword evidence="6" id="KW-0862">Zinc</keyword>
<dbReference type="PROSITE" id="PS50157">
    <property type="entry name" value="ZINC_FINGER_C2H2_2"/>
    <property type="match status" value="10"/>
</dbReference>
<dbReference type="SMART" id="SM00355">
    <property type="entry name" value="ZnF_C2H2"/>
    <property type="match status" value="9"/>
</dbReference>
<keyword evidence="4" id="KW-0677">Repeat</keyword>
<feature type="domain" description="C2H2-type" evidence="13">
    <location>
        <begin position="542"/>
        <end position="569"/>
    </location>
</feature>
<comment type="subcellular location">
    <subcellularLocation>
        <location evidence="1">Nucleus</location>
    </subcellularLocation>
</comment>
<evidence type="ECO:0000313" key="16">
    <source>
        <dbReference type="Proteomes" id="UP000031443"/>
    </source>
</evidence>
<dbReference type="FunFam" id="3.30.160.60:FF:000506">
    <property type="entry name" value="Zinc finger protein 23"/>
    <property type="match status" value="1"/>
</dbReference>
<feature type="domain" description="C2H2-type" evidence="13">
    <location>
        <begin position="430"/>
        <end position="457"/>
    </location>
</feature>
<feature type="region of interest" description="Disordered" evidence="12">
    <location>
        <begin position="1"/>
        <end position="26"/>
    </location>
</feature>
<feature type="domain" description="C2H2-type" evidence="13">
    <location>
        <begin position="570"/>
        <end position="597"/>
    </location>
</feature>
<evidence type="ECO:0000256" key="8">
    <source>
        <dbReference type="ARBA" id="ARBA00023125"/>
    </source>
</evidence>
<keyword evidence="8" id="KW-0238">DNA-binding</keyword>
<feature type="domain" description="C2H2-type" evidence="13">
    <location>
        <begin position="402"/>
        <end position="429"/>
    </location>
</feature>
<dbReference type="GO" id="GO:0003700">
    <property type="term" value="F:DNA-binding transcription factor activity"/>
    <property type="evidence" value="ECO:0007669"/>
    <property type="project" value="TreeGrafter"/>
</dbReference>
<feature type="domain" description="C2H2-type" evidence="13">
    <location>
        <begin position="598"/>
        <end position="625"/>
    </location>
</feature>
<evidence type="ECO:0000256" key="11">
    <source>
        <dbReference type="PROSITE-ProRule" id="PRU00042"/>
    </source>
</evidence>
<dbReference type="GO" id="GO:0008270">
    <property type="term" value="F:zinc ion binding"/>
    <property type="evidence" value="ECO:0007669"/>
    <property type="project" value="UniProtKB-KW"/>
</dbReference>
<dbReference type="SMART" id="SM00349">
    <property type="entry name" value="KRAB"/>
    <property type="match status" value="1"/>
</dbReference>
<dbReference type="InterPro" id="IPR050589">
    <property type="entry name" value="Ikaros_C2H2-ZF"/>
</dbReference>
<dbReference type="InterPro" id="IPR013087">
    <property type="entry name" value="Znf_C2H2_type"/>
</dbReference>
<dbReference type="FunFam" id="3.30.160.60:FF:000367">
    <property type="entry name" value="Zinc finger protein 572"/>
    <property type="match status" value="1"/>
</dbReference>
<dbReference type="PANTHER" id="PTHR24404">
    <property type="entry name" value="ZINC FINGER PROTEIN"/>
    <property type="match status" value="1"/>
</dbReference>
<dbReference type="GO" id="GO:0045893">
    <property type="term" value="P:positive regulation of DNA-templated transcription"/>
    <property type="evidence" value="ECO:0007669"/>
    <property type="project" value="UniProtKB-ARBA"/>
</dbReference>
<keyword evidence="3" id="KW-0479">Metal-binding</keyword>
<evidence type="ECO:0000259" key="14">
    <source>
        <dbReference type="PROSITE" id="PS50805"/>
    </source>
</evidence>
<evidence type="ECO:0000259" key="13">
    <source>
        <dbReference type="PROSITE" id="PS50157"/>
    </source>
</evidence>
<comment type="similarity">
    <text evidence="2">Belongs to the krueppel C2H2-type zinc-finger protein family.</text>
</comment>
<dbReference type="InterPro" id="IPR036236">
    <property type="entry name" value="Znf_C2H2_sf"/>
</dbReference>
<feature type="domain" description="C2H2-type" evidence="13">
    <location>
        <begin position="374"/>
        <end position="401"/>
    </location>
</feature>
<dbReference type="Proteomes" id="UP000031443">
    <property type="component" value="Unassembled WGS sequence"/>
</dbReference>
<evidence type="ECO:0000256" key="5">
    <source>
        <dbReference type="ARBA" id="ARBA00022771"/>
    </source>
</evidence>
<dbReference type="Gene3D" id="3.30.160.60">
    <property type="entry name" value="Classic Zinc Finger"/>
    <property type="match status" value="10"/>
</dbReference>
<dbReference type="Gene3D" id="6.10.140.140">
    <property type="match status" value="1"/>
</dbReference>
<dbReference type="FunFam" id="3.30.160.60:FF:002716">
    <property type="entry name" value="Zinc finger protein 212"/>
    <property type="match status" value="1"/>
</dbReference>
<dbReference type="EMBL" id="KB567893">
    <property type="protein sequence ID" value="EMP27719.1"/>
    <property type="molecule type" value="Genomic_DNA"/>
</dbReference>
<dbReference type="GO" id="GO:0000978">
    <property type="term" value="F:RNA polymerase II cis-regulatory region sequence-specific DNA binding"/>
    <property type="evidence" value="ECO:0007669"/>
    <property type="project" value="TreeGrafter"/>
</dbReference>
<feature type="compositionally biased region" description="Basic and acidic residues" evidence="12">
    <location>
        <begin position="224"/>
        <end position="240"/>
    </location>
</feature>
<evidence type="ECO:0000256" key="7">
    <source>
        <dbReference type="ARBA" id="ARBA00023015"/>
    </source>
</evidence>
<evidence type="ECO:0000256" key="2">
    <source>
        <dbReference type="ARBA" id="ARBA00006991"/>
    </source>
</evidence>
<proteinExistence type="inferred from homology"/>
<dbReference type="FunFam" id="3.30.160.60:FF:002343">
    <property type="entry name" value="Zinc finger protein 33A"/>
    <property type="match status" value="1"/>
</dbReference>
<dbReference type="Pfam" id="PF01352">
    <property type="entry name" value="KRAB"/>
    <property type="match status" value="1"/>
</dbReference>
<feature type="domain" description="KRAB" evidence="14">
    <location>
        <begin position="169"/>
        <end position="239"/>
    </location>
</feature>
<evidence type="ECO:0000256" key="12">
    <source>
        <dbReference type="SAM" id="MobiDB-lite"/>
    </source>
</evidence>
<dbReference type="eggNOG" id="KOG1721">
    <property type="taxonomic scope" value="Eukaryota"/>
</dbReference>
<organism evidence="15 16">
    <name type="scientific">Chelonia mydas</name>
    <name type="common">Green sea-turtle</name>
    <name type="synonym">Chelonia agassizi</name>
    <dbReference type="NCBI Taxonomy" id="8469"/>
    <lineage>
        <taxon>Eukaryota</taxon>
        <taxon>Metazoa</taxon>
        <taxon>Chordata</taxon>
        <taxon>Craniata</taxon>
        <taxon>Vertebrata</taxon>
        <taxon>Euteleostomi</taxon>
        <taxon>Archelosauria</taxon>
        <taxon>Testudinata</taxon>
        <taxon>Testudines</taxon>
        <taxon>Cryptodira</taxon>
        <taxon>Durocryptodira</taxon>
        <taxon>Americhelydia</taxon>
        <taxon>Chelonioidea</taxon>
        <taxon>Cheloniidae</taxon>
        <taxon>Chelonia</taxon>
    </lineage>
</organism>
<dbReference type="PANTHER" id="PTHR24404:SF41">
    <property type="entry name" value="ZINC FINGER PROTEIN 613"/>
    <property type="match status" value="1"/>
</dbReference>
<feature type="domain" description="C2H2-type" evidence="13">
    <location>
        <begin position="458"/>
        <end position="485"/>
    </location>
</feature>
<keyword evidence="16" id="KW-1185">Reference proteome</keyword>
<dbReference type="InterPro" id="IPR036051">
    <property type="entry name" value="KRAB_dom_sf"/>
</dbReference>
<dbReference type="PROSITE" id="PS50805">
    <property type="entry name" value="KRAB"/>
    <property type="match status" value="1"/>
</dbReference>
<evidence type="ECO:0000256" key="6">
    <source>
        <dbReference type="ARBA" id="ARBA00022833"/>
    </source>
</evidence>
<accession>M7ASS3</accession>
<feature type="region of interest" description="Disordered" evidence="12">
    <location>
        <begin position="224"/>
        <end position="247"/>
    </location>
</feature>
<keyword evidence="7" id="KW-0805">Transcription regulation</keyword>
<sequence>MPSGNPLSALITQGPRRSHATPPSRHGSACLGNGAVYSNVFWLETKFCRYARAPGVPERTSVQTAEISMWTLVAAIQAVERKVDSFATRLLSLEGRTGTAEKKIFECEKTELEFGNQLESKWTVLGTLIQEYGLLQRRLENMENLLKNRNFWILRLPPGVNGEIPKVPVIFDDSAVFSQEEWENLEDWQKELYKNVMKGNYEYMISLDYAISKPDILSRIERGEEPCARGQQESEERETTADPSTESAISTLAISAQIKQEEEPIAEEQQDADKREAPTEPMAADGWLASHEKNNKEQDSQELEPHWTSAQRPEENIYHSAEHSLPCEGQYSSNGPNVTLAVHMPEKPTQHERDFSPLKASTVSPGAPATERPYLCPECGKCFSRREHFVKHQRTHTGERSYVCPECGKGFTQQSNLTNHYRTHTGERAYVCTECGKGFIHQSTLTTHLRTHTGEKPYKCSVCAKCFSRLSTLLEHQRTHTGEKPYKCLECEKHFSRLSTLVEHRRTHTGEKPYKCAQCEKSFTRLTNLTVHQNTHAGERAYKCTQCGKSFAQKPYFLKHLRNHTKEKLYKCLECGKSFICHSWLVRHQMIHTGERPYPCGECGKSFVQKEHLLKHQRIHTGERPFQCSACAKSFRCQQSLRLHPCAQAGQQGGTPAAPGAEFKSPLLSPKMENTG</sequence>
<feature type="domain" description="C2H2-type" evidence="13">
    <location>
        <begin position="626"/>
        <end position="653"/>
    </location>
</feature>
<gene>
    <name evidence="15" type="ORF">UY3_15194</name>
</gene>
<dbReference type="AlphaFoldDB" id="M7ASS3"/>
<feature type="region of interest" description="Disordered" evidence="12">
    <location>
        <begin position="654"/>
        <end position="676"/>
    </location>
</feature>
<evidence type="ECO:0000256" key="1">
    <source>
        <dbReference type="ARBA" id="ARBA00004123"/>
    </source>
</evidence>
<evidence type="ECO:0000256" key="4">
    <source>
        <dbReference type="ARBA" id="ARBA00022737"/>
    </source>
</evidence>
<feature type="domain" description="C2H2-type" evidence="13">
    <location>
        <begin position="486"/>
        <end position="513"/>
    </location>
</feature>
<name>M7ASS3_CHEMY</name>
<dbReference type="PROSITE" id="PS00028">
    <property type="entry name" value="ZINC_FINGER_C2H2_1"/>
    <property type="match status" value="9"/>
</dbReference>
<reference evidence="16" key="1">
    <citation type="journal article" date="2013" name="Nat. Genet.">
        <title>The draft genomes of soft-shell turtle and green sea turtle yield insights into the development and evolution of the turtle-specific body plan.</title>
        <authorList>
            <person name="Wang Z."/>
            <person name="Pascual-Anaya J."/>
            <person name="Zadissa A."/>
            <person name="Li W."/>
            <person name="Niimura Y."/>
            <person name="Huang Z."/>
            <person name="Li C."/>
            <person name="White S."/>
            <person name="Xiong Z."/>
            <person name="Fang D."/>
            <person name="Wang B."/>
            <person name="Ming Y."/>
            <person name="Chen Y."/>
            <person name="Zheng Y."/>
            <person name="Kuraku S."/>
            <person name="Pignatelli M."/>
            <person name="Herrero J."/>
            <person name="Beal K."/>
            <person name="Nozawa M."/>
            <person name="Li Q."/>
            <person name="Wang J."/>
            <person name="Zhang H."/>
            <person name="Yu L."/>
            <person name="Shigenobu S."/>
            <person name="Wang J."/>
            <person name="Liu J."/>
            <person name="Flicek P."/>
            <person name="Searle S."/>
            <person name="Wang J."/>
            <person name="Kuratani S."/>
            <person name="Yin Y."/>
            <person name="Aken B."/>
            <person name="Zhang G."/>
            <person name="Irie N."/>
        </authorList>
    </citation>
    <scope>NUCLEOTIDE SEQUENCE [LARGE SCALE GENOMIC DNA]</scope>
</reference>
<evidence type="ECO:0000256" key="10">
    <source>
        <dbReference type="ARBA" id="ARBA00023242"/>
    </source>
</evidence>
<dbReference type="GO" id="GO:0006357">
    <property type="term" value="P:regulation of transcription by RNA polymerase II"/>
    <property type="evidence" value="ECO:0007669"/>
    <property type="project" value="TreeGrafter"/>
</dbReference>
<dbReference type="SUPFAM" id="SSF57667">
    <property type="entry name" value="beta-beta-alpha zinc fingers"/>
    <property type="match status" value="5"/>
</dbReference>
<evidence type="ECO:0000256" key="3">
    <source>
        <dbReference type="ARBA" id="ARBA00022723"/>
    </source>
</evidence>
<dbReference type="CDD" id="cd07765">
    <property type="entry name" value="KRAB_A-box"/>
    <property type="match status" value="1"/>
</dbReference>
<dbReference type="FunFam" id="3.30.160.60:FF:000029">
    <property type="entry name" value="GLI family zinc finger 4"/>
    <property type="match status" value="1"/>
</dbReference>
<dbReference type="FunFam" id="3.30.160.60:FF:000358">
    <property type="entry name" value="zinc finger protein 24"/>
    <property type="match status" value="2"/>
</dbReference>
<dbReference type="GO" id="GO:0005634">
    <property type="term" value="C:nucleus"/>
    <property type="evidence" value="ECO:0007669"/>
    <property type="project" value="UniProtKB-SubCell"/>
</dbReference>
<dbReference type="SUPFAM" id="SSF109640">
    <property type="entry name" value="KRAB domain (Kruppel-associated box)"/>
    <property type="match status" value="1"/>
</dbReference>
<feature type="domain" description="C2H2-type" evidence="13">
    <location>
        <begin position="514"/>
        <end position="541"/>
    </location>
</feature>
<evidence type="ECO:0000256" key="9">
    <source>
        <dbReference type="ARBA" id="ARBA00023163"/>
    </source>
</evidence>
<dbReference type="GO" id="GO:0005694">
    <property type="term" value="C:chromosome"/>
    <property type="evidence" value="ECO:0007669"/>
    <property type="project" value="UniProtKB-ARBA"/>
</dbReference>
<dbReference type="FunFam" id="3.30.160.60:FF:001732">
    <property type="entry name" value="Zgc:162936"/>
    <property type="match status" value="1"/>
</dbReference>
<evidence type="ECO:0000313" key="15">
    <source>
        <dbReference type="EMBL" id="EMP27719.1"/>
    </source>
</evidence>
<dbReference type="FunFam" id="3.30.160.60:FF:000016">
    <property type="entry name" value="zinc finger protein 37 homolog"/>
    <property type="match status" value="1"/>
</dbReference>
<keyword evidence="9" id="KW-0804">Transcription</keyword>
<dbReference type="InterPro" id="IPR001909">
    <property type="entry name" value="KRAB"/>
</dbReference>